<evidence type="ECO:0000256" key="1">
    <source>
        <dbReference type="SAM" id="MobiDB-lite"/>
    </source>
</evidence>
<evidence type="ECO:0000313" key="3">
    <source>
        <dbReference type="Proteomes" id="UP000821853"/>
    </source>
</evidence>
<feature type="region of interest" description="Disordered" evidence="1">
    <location>
        <begin position="1"/>
        <end position="21"/>
    </location>
</feature>
<feature type="compositionally biased region" description="Polar residues" evidence="1">
    <location>
        <begin position="9"/>
        <end position="19"/>
    </location>
</feature>
<organism evidence="2 3">
    <name type="scientific">Haemaphysalis longicornis</name>
    <name type="common">Bush tick</name>
    <dbReference type="NCBI Taxonomy" id="44386"/>
    <lineage>
        <taxon>Eukaryota</taxon>
        <taxon>Metazoa</taxon>
        <taxon>Ecdysozoa</taxon>
        <taxon>Arthropoda</taxon>
        <taxon>Chelicerata</taxon>
        <taxon>Arachnida</taxon>
        <taxon>Acari</taxon>
        <taxon>Parasitiformes</taxon>
        <taxon>Ixodida</taxon>
        <taxon>Ixodoidea</taxon>
        <taxon>Ixodidae</taxon>
        <taxon>Haemaphysalinae</taxon>
        <taxon>Haemaphysalis</taxon>
    </lineage>
</organism>
<sequence length="257" mass="27876">MEAIDSDASESGSEQSQKPSVDVDAVNAMLTEVHQQYNNLLLKYSSALNVIDDLRCQLACGVSHVNISKPYRKHSNAVLRAGICAHERSLEVQKAELSASKQQLTMLMLQQSGARFIRATSVSTSTLGNRVEAKTPRLALQTSEASFLATEEHETSCASEENDELDTLAESSSSCAKPGYEEEHVSLIEADPQDSRRMVLASCVDERGGPSSHKKTRAAALPKHHQVAVVYPAQRTAQLCTMVSAIASRANFSPSRC</sequence>
<reference evidence="2 3" key="1">
    <citation type="journal article" date="2020" name="Cell">
        <title>Large-Scale Comparative Analyses of Tick Genomes Elucidate Their Genetic Diversity and Vector Capacities.</title>
        <authorList>
            <consortium name="Tick Genome and Microbiome Consortium (TIGMIC)"/>
            <person name="Jia N."/>
            <person name="Wang J."/>
            <person name="Shi W."/>
            <person name="Du L."/>
            <person name="Sun Y."/>
            <person name="Zhan W."/>
            <person name="Jiang J.F."/>
            <person name="Wang Q."/>
            <person name="Zhang B."/>
            <person name="Ji P."/>
            <person name="Bell-Sakyi L."/>
            <person name="Cui X.M."/>
            <person name="Yuan T.T."/>
            <person name="Jiang B.G."/>
            <person name="Yang W.F."/>
            <person name="Lam T.T."/>
            <person name="Chang Q.C."/>
            <person name="Ding S.J."/>
            <person name="Wang X.J."/>
            <person name="Zhu J.G."/>
            <person name="Ruan X.D."/>
            <person name="Zhao L."/>
            <person name="Wei J.T."/>
            <person name="Ye R.Z."/>
            <person name="Que T.C."/>
            <person name="Du C.H."/>
            <person name="Zhou Y.H."/>
            <person name="Cheng J.X."/>
            <person name="Dai P.F."/>
            <person name="Guo W.B."/>
            <person name="Han X.H."/>
            <person name="Huang E.J."/>
            <person name="Li L.F."/>
            <person name="Wei W."/>
            <person name="Gao Y.C."/>
            <person name="Liu J.Z."/>
            <person name="Shao H.Z."/>
            <person name="Wang X."/>
            <person name="Wang C.C."/>
            <person name="Yang T.C."/>
            <person name="Huo Q.B."/>
            <person name="Li W."/>
            <person name="Chen H.Y."/>
            <person name="Chen S.E."/>
            <person name="Zhou L.G."/>
            <person name="Ni X.B."/>
            <person name="Tian J.H."/>
            <person name="Sheng Y."/>
            <person name="Liu T."/>
            <person name="Pan Y.S."/>
            <person name="Xia L.Y."/>
            <person name="Li J."/>
            <person name="Zhao F."/>
            <person name="Cao W.C."/>
        </authorList>
    </citation>
    <scope>NUCLEOTIDE SEQUENCE [LARGE SCALE GENOMIC DNA]</scope>
    <source>
        <strain evidence="2">HaeL-2018</strain>
    </source>
</reference>
<keyword evidence="3" id="KW-1185">Reference proteome</keyword>
<dbReference type="EMBL" id="JABSTR010000001">
    <property type="protein sequence ID" value="KAH9361802.1"/>
    <property type="molecule type" value="Genomic_DNA"/>
</dbReference>
<comment type="caution">
    <text evidence="2">The sequence shown here is derived from an EMBL/GenBank/DDBJ whole genome shotgun (WGS) entry which is preliminary data.</text>
</comment>
<dbReference type="Proteomes" id="UP000821853">
    <property type="component" value="Chromosome 1"/>
</dbReference>
<name>A0A9J6FFE8_HAELO</name>
<proteinExistence type="predicted"/>
<dbReference type="VEuPathDB" id="VectorBase:HLOH_063624"/>
<protein>
    <submittedName>
        <fullName evidence="2">Uncharacterized protein</fullName>
    </submittedName>
</protein>
<evidence type="ECO:0000313" key="2">
    <source>
        <dbReference type="EMBL" id="KAH9361802.1"/>
    </source>
</evidence>
<gene>
    <name evidence="2" type="ORF">HPB48_003789</name>
</gene>
<dbReference type="AlphaFoldDB" id="A0A9J6FFE8"/>
<accession>A0A9J6FFE8</accession>
<dbReference type="OrthoDB" id="6501752at2759"/>